<dbReference type="AlphaFoldDB" id="A0A2M9CYW6"/>
<evidence type="ECO:0000256" key="4">
    <source>
        <dbReference type="ARBA" id="ARBA00012381"/>
    </source>
</evidence>
<dbReference type="GO" id="GO:0046872">
    <property type="term" value="F:metal ion binding"/>
    <property type="evidence" value="ECO:0007669"/>
    <property type="project" value="UniProtKB-KW"/>
</dbReference>
<dbReference type="Pfam" id="PF00293">
    <property type="entry name" value="NUDIX"/>
    <property type="match status" value="1"/>
</dbReference>
<evidence type="ECO:0000256" key="7">
    <source>
        <dbReference type="ARBA" id="ARBA00022842"/>
    </source>
</evidence>
<name>A0A2M9CYW6_9CELL</name>
<comment type="catalytic activity">
    <reaction evidence="9">
        <text>a 5'-end NAD(+)-phospho-ribonucleoside in mRNA + H2O = a 5'-end phospho-adenosine-phospho-ribonucleoside in mRNA + beta-nicotinamide D-ribonucleotide + 2 H(+)</text>
        <dbReference type="Rhea" id="RHEA:60876"/>
        <dbReference type="Rhea" id="RHEA-COMP:15698"/>
        <dbReference type="Rhea" id="RHEA-COMP:15719"/>
        <dbReference type="ChEBI" id="CHEBI:14649"/>
        <dbReference type="ChEBI" id="CHEBI:15377"/>
        <dbReference type="ChEBI" id="CHEBI:15378"/>
        <dbReference type="ChEBI" id="CHEBI:144029"/>
        <dbReference type="ChEBI" id="CHEBI:144051"/>
    </reaction>
    <physiologicalReaction direction="left-to-right" evidence="9">
        <dbReference type="Rhea" id="RHEA:60877"/>
    </physiologicalReaction>
</comment>
<keyword evidence="5" id="KW-0479">Metal-binding</keyword>
<dbReference type="PANTHER" id="PTHR42904:SF6">
    <property type="entry name" value="NAD-CAPPED RNA HYDROLASE NUDT12"/>
    <property type="match status" value="1"/>
</dbReference>
<keyword evidence="13" id="KW-1185">Reference proteome</keyword>
<dbReference type="PANTHER" id="PTHR42904">
    <property type="entry name" value="NUDIX HYDROLASE, NUDC SUBFAMILY"/>
    <property type="match status" value="1"/>
</dbReference>
<dbReference type="GO" id="GO:0005829">
    <property type="term" value="C:cytosol"/>
    <property type="evidence" value="ECO:0007669"/>
    <property type="project" value="TreeGrafter"/>
</dbReference>
<dbReference type="InterPro" id="IPR015376">
    <property type="entry name" value="Znr_NADH_PPase"/>
</dbReference>
<dbReference type="Gene3D" id="3.90.79.20">
    <property type="match status" value="1"/>
</dbReference>
<feature type="domain" description="Nudix hydrolase" evidence="11">
    <location>
        <begin position="205"/>
        <end position="329"/>
    </location>
</feature>
<evidence type="ECO:0000256" key="6">
    <source>
        <dbReference type="ARBA" id="ARBA00022801"/>
    </source>
</evidence>
<evidence type="ECO:0000256" key="10">
    <source>
        <dbReference type="SAM" id="MobiDB-lite"/>
    </source>
</evidence>
<dbReference type="GO" id="GO:0019677">
    <property type="term" value="P:NAD+ catabolic process"/>
    <property type="evidence" value="ECO:0007669"/>
    <property type="project" value="TreeGrafter"/>
</dbReference>
<dbReference type="GO" id="GO:0035529">
    <property type="term" value="F:NADH pyrophosphatase activity"/>
    <property type="evidence" value="ECO:0007669"/>
    <property type="project" value="TreeGrafter"/>
</dbReference>
<evidence type="ECO:0000256" key="8">
    <source>
        <dbReference type="ARBA" id="ARBA00023027"/>
    </source>
</evidence>
<evidence type="ECO:0000256" key="9">
    <source>
        <dbReference type="ARBA" id="ARBA00023679"/>
    </source>
</evidence>
<protein>
    <recommendedName>
        <fullName evidence="4">NAD(+) diphosphatase</fullName>
        <ecNumber evidence="4">3.6.1.22</ecNumber>
    </recommendedName>
</protein>
<evidence type="ECO:0000313" key="12">
    <source>
        <dbReference type="EMBL" id="PJJ77100.1"/>
    </source>
</evidence>
<dbReference type="RefSeq" id="WP_100421542.1">
    <property type="nucleotide sequence ID" value="NZ_BOOX01000016.1"/>
</dbReference>
<dbReference type="Proteomes" id="UP000231693">
    <property type="component" value="Unassembled WGS sequence"/>
</dbReference>
<dbReference type="OrthoDB" id="9791656at2"/>
<dbReference type="InterPro" id="IPR050241">
    <property type="entry name" value="NAD-cap_RNA_hydrolase_NudC"/>
</dbReference>
<dbReference type="GO" id="GO:0006742">
    <property type="term" value="P:NADP+ catabolic process"/>
    <property type="evidence" value="ECO:0007669"/>
    <property type="project" value="TreeGrafter"/>
</dbReference>
<dbReference type="PROSITE" id="PS00893">
    <property type="entry name" value="NUDIX_BOX"/>
    <property type="match status" value="1"/>
</dbReference>
<dbReference type="InterPro" id="IPR049734">
    <property type="entry name" value="NudC-like_C"/>
</dbReference>
<evidence type="ECO:0000256" key="5">
    <source>
        <dbReference type="ARBA" id="ARBA00022723"/>
    </source>
</evidence>
<dbReference type="EMBL" id="PGFE01000001">
    <property type="protein sequence ID" value="PJJ77100.1"/>
    <property type="molecule type" value="Genomic_DNA"/>
</dbReference>
<evidence type="ECO:0000256" key="2">
    <source>
        <dbReference type="ARBA" id="ARBA00001947"/>
    </source>
</evidence>
<comment type="similarity">
    <text evidence="3">Belongs to the Nudix hydrolase family. NudC subfamily.</text>
</comment>
<dbReference type="SUPFAM" id="SSF55811">
    <property type="entry name" value="Nudix"/>
    <property type="match status" value="1"/>
</dbReference>
<dbReference type="Gene3D" id="3.90.79.10">
    <property type="entry name" value="Nucleoside Triphosphate Pyrophosphohydrolase"/>
    <property type="match status" value="1"/>
</dbReference>
<keyword evidence="8" id="KW-0520">NAD</keyword>
<evidence type="ECO:0000256" key="1">
    <source>
        <dbReference type="ARBA" id="ARBA00001946"/>
    </source>
</evidence>
<comment type="caution">
    <text evidence="12">The sequence shown here is derived from an EMBL/GenBank/DDBJ whole genome shotgun (WGS) entry which is preliminary data.</text>
</comment>
<dbReference type="EC" id="3.6.1.22" evidence="4"/>
<evidence type="ECO:0000256" key="3">
    <source>
        <dbReference type="ARBA" id="ARBA00009595"/>
    </source>
</evidence>
<comment type="cofactor">
    <cofactor evidence="2">
        <name>Zn(2+)</name>
        <dbReference type="ChEBI" id="CHEBI:29105"/>
    </cofactor>
</comment>
<reference evidence="12 13" key="1">
    <citation type="submission" date="2017-11" db="EMBL/GenBank/DDBJ databases">
        <title>Genomic Encyclopedia of Archaeal and Bacterial Type Strains, Phase II (KMG-II): From Individual Species to Whole Genera.</title>
        <authorList>
            <person name="Goeker M."/>
        </authorList>
    </citation>
    <scope>NUCLEOTIDE SEQUENCE [LARGE SCALE GENOMIC DNA]</scope>
    <source>
        <strain evidence="12 13">DSM 25478</strain>
    </source>
</reference>
<dbReference type="InterPro" id="IPR015797">
    <property type="entry name" value="NUDIX_hydrolase-like_dom_sf"/>
</dbReference>
<keyword evidence="6" id="KW-0378">Hydrolase</keyword>
<dbReference type="InterPro" id="IPR000086">
    <property type="entry name" value="NUDIX_hydrolase_dom"/>
</dbReference>
<dbReference type="CDD" id="cd03429">
    <property type="entry name" value="NUDIX_NADH_pyrophosphatase_Nudt13"/>
    <property type="match status" value="1"/>
</dbReference>
<dbReference type="Pfam" id="PF09297">
    <property type="entry name" value="Zn_ribbon_NUD"/>
    <property type="match status" value="1"/>
</dbReference>
<sequence length="346" mass="35882">MSADPRATSSTGPTPRAASALDAPRVPSGADRAGPRRGRPGLLAELLALPGTVLVVVRGGELVARGHDLARFTTDDPAVAGVVAGAAAAADDVVRWIDLGRVGGVDAVALVVEGGDLGPVVAREDGDGVGVDGPARDDATPPVWRGLRDLLPNLGPDDAALALPAVALVAWHRTHPRCPRCGTPTRVADAGWLRRCPADGSEHHPRTDPAVIMAVLDADDRLLLGHAARWPEGRYSTLAGFVEPGETLEDAVRREVAEEVGVPVGEVTYLGSQPWPFPASLMLGFVARASAVDVRVDGVEVTHARWFTRAELAAAVDDGTVALPGSASIARALIEHWYGAGLPGGW</sequence>
<accession>A0A2M9CYW6</accession>
<evidence type="ECO:0000313" key="13">
    <source>
        <dbReference type="Proteomes" id="UP000231693"/>
    </source>
</evidence>
<evidence type="ECO:0000259" key="11">
    <source>
        <dbReference type="PROSITE" id="PS51462"/>
    </source>
</evidence>
<feature type="region of interest" description="Disordered" evidence="10">
    <location>
        <begin position="1"/>
        <end position="37"/>
    </location>
</feature>
<organism evidence="12 13">
    <name type="scientific">Sediminihabitans luteus</name>
    <dbReference type="NCBI Taxonomy" id="1138585"/>
    <lineage>
        <taxon>Bacteria</taxon>
        <taxon>Bacillati</taxon>
        <taxon>Actinomycetota</taxon>
        <taxon>Actinomycetes</taxon>
        <taxon>Micrococcales</taxon>
        <taxon>Cellulomonadaceae</taxon>
        <taxon>Sediminihabitans</taxon>
    </lineage>
</organism>
<comment type="cofactor">
    <cofactor evidence="1">
        <name>Mg(2+)</name>
        <dbReference type="ChEBI" id="CHEBI:18420"/>
    </cofactor>
</comment>
<dbReference type="NCBIfam" id="NF001299">
    <property type="entry name" value="PRK00241.1"/>
    <property type="match status" value="1"/>
</dbReference>
<dbReference type="InterPro" id="IPR020084">
    <property type="entry name" value="NUDIX_hydrolase_CS"/>
</dbReference>
<gene>
    <name evidence="12" type="ORF">CLV28_0313</name>
</gene>
<proteinExistence type="inferred from homology"/>
<dbReference type="PROSITE" id="PS51462">
    <property type="entry name" value="NUDIX"/>
    <property type="match status" value="1"/>
</dbReference>
<keyword evidence="7" id="KW-0460">Magnesium</keyword>